<dbReference type="InterPro" id="IPR039448">
    <property type="entry name" value="Beta_helix"/>
</dbReference>
<dbReference type="KEGG" id="aup:AsAng_0039820"/>
<dbReference type="GO" id="GO:0016301">
    <property type="term" value="F:kinase activity"/>
    <property type="evidence" value="ECO:0007669"/>
    <property type="project" value="UniProtKB-KW"/>
</dbReference>
<name>A0A915YHS7_9BACT</name>
<keyword evidence="1" id="KW-0472">Membrane</keyword>
<dbReference type="AlphaFoldDB" id="A0A915YHS7"/>
<keyword evidence="3" id="KW-0418">Kinase</keyword>
<dbReference type="SUPFAM" id="SSF51126">
    <property type="entry name" value="Pectin lyase-like"/>
    <property type="match status" value="1"/>
</dbReference>
<proteinExistence type="predicted"/>
<feature type="domain" description="Right handed beta helix" evidence="2">
    <location>
        <begin position="797"/>
        <end position="933"/>
    </location>
</feature>
<gene>
    <name evidence="3" type="ORF">AsAng_0039820</name>
</gene>
<evidence type="ECO:0000313" key="4">
    <source>
        <dbReference type="Proteomes" id="UP001060919"/>
    </source>
</evidence>
<protein>
    <submittedName>
        <fullName evidence="3">CotH kinase family protein</fullName>
    </submittedName>
</protein>
<evidence type="ECO:0000259" key="2">
    <source>
        <dbReference type="Pfam" id="PF13229"/>
    </source>
</evidence>
<evidence type="ECO:0000256" key="1">
    <source>
        <dbReference type="SAM" id="Phobius"/>
    </source>
</evidence>
<dbReference type="InterPro" id="IPR012334">
    <property type="entry name" value="Pectin_lyas_fold"/>
</dbReference>
<organism evidence="3 4">
    <name type="scientific">Aureispira anguillae</name>
    <dbReference type="NCBI Taxonomy" id="2864201"/>
    <lineage>
        <taxon>Bacteria</taxon>
        <taxon>Pseudomonadati</taxon>
        <taxon>Bacteroidota</taxon>
        <taxon>Saprospiria</taxon>
        <taxon>Saprospirales</taxon>
        <taxon>Saprospiraceae</taxon>
        <taxon>Aureispira</taxon>
    </lineage>
</organism>
<dbReference type="InterPro" id="IPR014867">
    <property type="entry name" value="Spore_coat_CotH_CotH2/3/7"/>
</dbReference>
<keyword evidence="1" id="KW-0812">Transmembrane</keyword>
<dbReference type="Gene3D" id="2.60.120.260">
    <property type="entry name" value="Galactose-binding domain-like"/>
    <property type="match status" value="1"/>
</dbReference>
<dbReference type="InterPro" id="IPR011050">
    <property type="entry name" value="Pectin_lyase_fold/virulence"/>
</dbReference>
<dbReference type="EMBL" id="AP026867">
    <property type="protein sequence ID" value="BDS13252.1"/>
    <property type="molecule type" value="Genomic_DNA"/>
</dbReference>
<dbReference type="RefSeq" id="WP_264788540.1">
    <property type="nucleotide sequence ID" value="NZ_AP026867.1"/>
</dbReference>
<keyword evidence="3" id="KW-0808">Transferase</keyword>
<dbReference type="Pfam" id="PF13229">
    <property type="entry name" value="Beta_helix"/>
    <property type="match status" value="1"/>
</dbReference>
<keyword evidence="4" id="KW-1185">Reference proteome</keyword>
<keyword evidence="1" id="KW-1133">Transmembrane helix</keyword>
<dbReference type="Pfam" id="PF08757">
    <property type="entry name" value="CotH"/>
    <property type="match status" value="1"/>
</dbReference>
<sequence>MIIKTHSTISKQQKQSAFLKKGTRILLIILSFVIIGLILNYVWKTTNKEALKQILIADAETVKGENFVLNGYEAGPAFTQSSRYAYEGSHSIALSKKTFSYGFSTKIKDIHVGDIVTVQVWMLSPNKEIARLAVTSLDGKSTYVQSKTFEYIDEWQKIAVTLKIETPLQENTLKVYCFNFNEQPIYFDNLSYSKNSTLDHDKTVEWEPENIHIFVKEGEYKKLKQKRYEAIQQGLLINTDDSWVKAAIYPKNKKEEKIGIKMRLKGDWTDHLQGDKWSFRVQTQTDKAWNRLKTFSLQNPHTRAYLLEWVLHEFFKYEDILTTRYEFVKMKLNHKDLGVYVCEEHFLKQLPEFFKKKEGPIIRFVESGFWEAQLQQFKLEADLDGELVVGSPDIKPFVEGKTFKTPLLAEQYTIAQNLLYQYQYGLSPAKEIFDIDLLAKYYAIVDITGGYHGVAWHNQRYYYNPVTGKLEPIGFDGFGEAGLSHVPQKPFLGIDLSSIKGNKELHRKLFRDNDFLEKYHQYLEQFSDKAYLEKFVQFIKLNMYDRLSLLQEMLPDYQFNTEYLFKRARNIQNALYPNSASLQNKTVKPGEIAVCNRHQIPVKIIGSLSQAGGLLTPLDSPKVLYTTRFVDLPDYTERVQVPLTAKYLVYRVIGLDQNFYVEINKWPIPEAFSPVQELKSTLQAGHPAYLYHPEKSHIIFSKNASISEPIVIPEGYTISIKPGTTIDLTNNAFILSYSPVHFLGTEEAPIQVHSSDGSGRSFTVIQAKGQSSVNYTTFSNLGAFSYKGWNLPGAVNFYESDVDVYHSTFTKNSCEDALNIVRAKFDFQYNTVSHTYADGFDADFCTGTVAHCFFHKTGNDAIDFSTSRVTIRDSKIKSAGDKGISMGEQGTATILNTSIDDAIIGIASKDLSKTTVKNVSLSNCKTGFSAYQKKPEYGHGFIHVYSYSSDNLGSLHKILPGSRLLLIDQEIKGD</sequence>
<reference evidence="3" key="1">
    <citation type="submission" date="2022-09" db="EMBL/GenBank/DDBJ databases">
        <title>Aureispira anguillicida sp. nov., isolated from Leptocephalus of Japanese eel Anguilla japonica.</title>
        <authorList>
            <person name="Yuasa K."/>
            <person name="Mekata T."/>
            <person name="Ikunari K."/>
        </authorList>
    </citation>
    <scope>NUCLEOTIDE SEQUENCE</scope>
    <source>
        <strain evidence="3">EL160426</strain>
    </source>
</reference>
<accession>A0A915YHS7</accession>
<feature type="transmembrane region" description="Helical" evidence="1">
    <location>
        <begin position="21"/>
        <end position="43"/>
    </location>
</feature>
<evidence type="ECO:0000313" key="3">
    <source>
        <dbReference type="EMBL" id="BDS13252.1"/>
    </source>
</evidence>
<dbReference type="Proteomes" id="UP001060919">
    <property type="component" value="Chromosome"/>
</dbReference>
<dbReference type="Gene3D" id="2.160.20.10">
    <property type="entry name" value="Single-stranded right-handed beta-helix, Pectin lyase-like"/>
    <property type="match status" value="1"/>
</dbReference>